<dbReference type="InterPro" id="IPR051686">
    <property type="entry name" value="Lipoprotein_DolP"/>
</dbReference>
<feature type="domain" description="BON" evidence="3">
    <location>
        <begin position="119"/>
        <end position="191"/>
    </location>
</feature>
<dbReference type="InterPro" id="IPR014004">
    <property type="entry name" value="Transpt-assoc_nodulatn_dom_bac"/>
</dbReference>
<dbReference type="RefSeq" id="WP_131754663.1">
    <property type="nucleotide sequence ID" value="NZ_CAAAHZ010000011.1"/>
</dbReference>
<dbReference type="EMBL" id="LNYK01000033">
    <property type="protein sequence ID" value="KTD19928.1"/>
    <property type="molecule type" value="Genomic_DNA"/>
</dbReference>
<gene>
    <name evidence="4" type="ORF">Llon_2100</name>
</gene>
<evidence type="ECO:0000313" key="4">
    <source>
        <dbReference type="EMBL" id="KTD19928.1"/>
    </source>
</evidence>
<reference evidence="4 5" key="1">
    <citation type="submission" date="2015-11" db="EMBL/GenBank/DDBJ databases">
        <title>Genomic analysis of 38 Legionella species identifies large and diverse effector repertoires.</title>
        <authorList>
            <person name="Burstein D."/>
            <person name="Amaro F."/>
            <person name="Zusman T."/>
            <person name="Lifshitz Z."/>
            <person name="Cohen O."/>
            <person name="Gilbert J.A."/>
            <person name="Pupko T."/>
            <person name="Shuman H.A."/>
            <person name="Segal G."/>
        </authorList>
    </citation>
    <scope>NUCLEOTIDE SEQUENCE [LARGE SCALE GENOMIC DNA]</scope>
    <source>
        <strain evidence="4 5">ATCC 49505</strain>
    </source>
</reference>
<evidence type="ECO:0000256" key="1">
    <source>
        <dbReference type="SAM" id="MobiDB-lite"/>
    </source>
</evidence>
<comment type="caution">
    <text evidence="4">The sequence shown here is derived from an EMBL/GenBank/DDBJ whole genome shotgun (WGS) entry which is preliminary data.</text>
</comment>
<dbReference type="Pfam" id="PF04972">
    <property type="entry name" value="BON"/>
    <property type="match status" value="2"/>
</dbReference>
<evidence type="ECO:0000259" key="3">
    <source>
        <dbReference type="PROSITE" id="PS50914"/>
    </source>
</evidence>
<dbReference type="AlphaFoldDB" id="A0A0W0VIH6"/>
<accession>A0A0W0VIH6</accession>
<dbReference type="SMART" id="SM00749">
    <property type="entry name" value="BON"/>
    <property type="match status" value="2"/>
</dbReference>
<dbReference type="PROSITE" id="PS50914">
    <property type="entry name" value="BON"/>
    <property type="match status" value="2"/>
</dbReference>
<dbReference type="PANTHER" id="PTHR34606">
    <property type="entry name" value="BON DOMAIN-CONTAINING PROTEIN"/>
    <property type="match status" value="1"/>
</dbReference>
<proteinExistence type="predicted"/>
<dbReference type="OrthoDB" id="5638756at2"/>
<evidence type="ECO:0000256" key="2">
    <source>
        <dbReference type="SAM" id="SignalP"/>
    </source>
</evidence>
<sequence>MNKLKLKAVAVLLSGGMVSFAMADMHNNQNNNANLQNGQPAAAQTAPNDAALTNDIKAAMSDYADKVNVSVRQGVVYLAGELPSDTDYEKVIIMAESVKGVRDVNVDALTVKESQAPLYDTYITAKVKGLLIQKDIMGTDIPSWTLSVETKNGIVYLSGTVANQDEKQKVLDLAKSVQGVTSVEDKMQIATASPASGTNTNGTMMQQNQPQDNQSTPANGNDNTQNMSY</sequence>
<feature type="chain" id="PRO_5006914826" evidence="2">
    <location>
        <begin position="24"/>
        <end position="229"/>
    </location>
</feature>
<dbReference type="Gene3D" id="3.30.1340.30">
    <property type="match status" value="2"/>
</dbReference>
<dbReference type="InterPro" id="IPR007055">
    <property type="entry name" value="BON_dom"/>
</dbReference>
<dbReference type="PATRIC" id="fig|45068.5.peg.2284"/>
<organism evidence="4 5">
    <name type="scientific">Legionella londiniensis</name>
    <dbReference type="NCBI Taxonomy" id="45068"/>
    <lineage>
        <taxon>Bacteria</taxon>
        <taxon>Pseudomonadati</taxon>
        <taxon>Pseudomonadota</taxon>
        <taxon>Gammaproteobacteria</taxon>
        <taxon>Legionellales</taxon>
        <taxon>Legionellaceae</taxon>
        <taxon>Legionella</taxon>
    </lineage>
</organism>
<feature type="domain" description="BON" evidence="3">
    <location>
        <begin position="44"/>
        <end position="113"/>
    </location>
</feature>
<dbReference type="PANTHER" id="PTHR34606:SF15">
    <property type="entry name" value="BON DOMAIN-CONTAINING PROTEIN"/>
    <property type="match status" value="1"/>
</dbReference>
<name>A0A0W0VIH6_9GAMM</name>
<keyword evidence="2" id="KW-0732">Signal</keyword>
<protein>
    <submittedName>
        <fullName evidence="4">Osmotically inducible protein Y</fullName>
    </submittedName>
</protein>
<feature type="signal peptide" evidence="2">
    <location>
        <begin position="1"/>
        <end position="23"/>
    </location>
</feature>
<dbReference type="Proteomes" id="UP000054997">
    <property type="component" value="Unassembled WGS sequence"/>
</dbReference>
<dbReference type="STRING" id="45068.Llon_2100"/>
<evidence type="ECO:0000313" key="5">
    <source>
        <dbReference type="Proteomes" id="UP000054997"/>
    </source>
</evidence>
<keyword evidence="5" id="KW-1185">Reference proteome</keyword>
<feature type="region of interest" description="Disordered" evidence="1">
    <location>
        <begin position="193"/>
        <end position="229"/>
    </location>
</feature>